<feature type="signal peptide" evidence="1">
    <location>
        <begin position="1"/>
        <end position="18"/>
    </location>
</feature>
<gene>
    <name evidence="2" type="ORF">PVT68_13775</name>
</gene>
<evidence type="ECO:0000313" key="3">
    <source>
        <dbReference type="Proteomes" id="UP001236500"/>
    </source>
</evidence>
<feature type="chain" id="PRO_5045426763" evidence="1">
    <location>
        <begin position="19"/>
        <end position="126"/>
    </location>
</feature>
<sequence>MNKILILFLIFSSTLVQASVDKDLCPTLNLGIQKSEATPVVKVAPEYPKSTGRYLPACVIVSFELKEKPGSEGKVLIPSNIKIESATMEVWKEPMKVAVSKWVYLSKNVEYRGRQYVDYRLQLANP</sequence>
<dbReference type="RefSeq" id="WP_280318975.1">
    <property type="nucleotide sequence ID" value="NZ_CP118605.1"/>
</dbReference>
<evidence type="ECO:0000256" key="1">
    <source>
        <dbReference type="SAM" id="SignalP"/>
    </source>
</evidence>
<protein>
    <submittedName>
        <fullName evidence="2">Uncharacterized protein</fullName>
    </submittedName>
</protein>
<keyword evidence="3" id="KW-1185">Reference proteome</keyword>
<organism evidence="2 3">
    <name type="scientific">Microbulbifer bruguierae</name>
    <dbReference type="NCBI Taxonomy" id="3029061"/>
    <lineage>
        <taxon>Bacteria</taxon>
        <taxon>Pseudomonadati</taxon>
        <taxon>Pseudomonadota</taxon>
        <taxon>Gammaproteobacteria</taxon>
        <taxon>Cellvibrionales</taxon>
        <taxon>Microbulbiferaceae</taxon>
        <taxon>Microbulbifer</taxon>
    </lineage>
</organism>
<dbReference type="Proteomes" id="UP001236500">
    <property type="component" value="Chromosome"/>
</dbReference>
<reference evidence="2 3" key="1">
    <citation type="submission" date="2023-02" db="EMBL/GenBank/DDBJ databases">
        <title>Description and genomic characterization of Microbulbifer bruguierae sp. nov., isolated from the sediment of mangrove plant Bruguiera sexangula.</title>
        <authorList>
            <person name="Long M."/>
        </authorList>
    </citation>
    <scope>NUCLEOTIDE SEQUENCE [LARGE SCALE GENOMIC DNA]</scope>
    <source>
        <strain evidence="2 3">H12</strain>
    </source>
</reference>
<proteinExistence type="predicted"/>
<keyword evidence="1" id="KW-0732">Signal</keyword>
<evidence type="ECO:0000313" key="2">
    <source>
        <dbReference type="EMBL" id="WGL15835.1"/>
    </source>
</evidence>
<accession>A0ABY8NAY0</accession>
<dbReference type="EMBL" id="CP118605">
    <property type="protein sequence ID" value="WGL15835.1"/>
    <property type="molecule type" value="Genomic_DNA"/>
</dbReference>
<name>A0ABY8NAY0_9GAMM</name>